<dbReference type="EMBL" id="JAZEWV010000031">
    <property type="protein sequence ID" value="MEE4545578.1"/>
    <property type="molecule type" value="Genomic_DNA"/>
</dbReference>
<organism evidence="4 5">
    <name type="scientific">Actinacidiphila polyblastidii</name>
    <dbReference type="NCBI Taxonomy" id="3110430"/>
    <lineage>
        <taxon>Bacteria</taxon>
        <taxon>Bacillati</taxon>
        <taxon>Actinomycetota</taxon>
        <taxon>Actinomycetes</taxon>
        <taxon>Kitasatosporales</taxon>
        <taxon>Streptomycetaceae</taxon>
        <taxon>Actinacidiphila</taxon>
    </lineage>
</organism>
<dbReference type="CDD" id="cd04433">
    <property type="entry name" value="AFD_class_I"/>
    <property type="match status" value="1"/>
</dbReference>
<dbReference type="Pfam" id="PF00501">
    <property type="entry name" value="AMP-binding"/>
    <property type="match status" value="1"/>
</dbReference>
<dbReference type="InterPro" id="IPR045851">
    <property type="entry name" value="AMP-bd_C_sf"/>
</dbReference>
<dbReference type="Gene3D" id="3.30.300.30">
    <property type="match status" value="1"/>
</dbReference>
<evidence type="ECO:0000256" key="1">
    <source>
        <dbReference type="ARBA" id="ARBA00006432"/>
    </source>
</evidence>
<dbReference type="Gene3D" id="3.40.50.12780">
    <property type="entry name" value="N-terminal domain of ligase-like"/>
    <property type="match status" value="1"/>
</dbReference>
<evidence type="ECO:0000259" key="2">
    <source>
        <dbReference type="Pfam" id="PF00501"/>
    </source>
</evidence>
<dbReference type="PANTHER" id="PTHR43201">
    <property type="entry name" value="ACYL-COA SYNTHETASE"/>
    <property type="match status" value="1"/>
</dbReference>
<dbReference type="Pfam" id="PF13193">
    <property type="entry name" value="AMP-binding_C"/>
    <property type="match status" value="1"/>
</dbReference>
<evidence type="ECO:0000259" key="3">
    <source>
        <dbReference type="Pfam" id="PF13193"/>
    </source>
</evidence>
<gene>
    <name evidence="4" type="ORF">V2S66_26880</name>
</gene>
<name>A0ABU7PIS2_9ACTN</name>
<dbReference type="RefSeq" id="WP_330799273.1">
    <property type="nucleotide sequence ID" value="NZ_JAZEWV010000031.1"/>
</dbReference>
<evidence type="ECO:0000313" key="4">
    <source>
        <dbReference type="EMBL" id="MEE4545578.1"/>
    </source>
</evidence>
<feature type="domain" description="AMP-binding enzyme C-terminal" evidence="3">
    <location>
        <begin position="399"/>
        <end position="472"/>
    </location>
</feature>
<dbReference type="InterPro" id="IPR042099">
    <property type="entry name" value="ANL_N_sf"/>
</dbReference>
<proteinExistence type="inferred from homology"/>
<protein>
    <submittedName>
        <fullName evidence="4">Class I adenylate-forming enzyme family protein</fullName>
    </submittedName>
</protein>
<dbReference type="InterPro" id="IPR025110">
    <property type="entry name" value="AMP-bd_C"/>
</dbReference>
<sequence>MAVLASAFGDALALHADRIALSDPDHLLTYRDLDRLAEEAGRWPAALAGAGGVVRAGIQAPNSAAYVVALLAMLRQGVVPFLIDGALGPEEVASIADQCSLDLLVHEADREPAQGTAAGALGAILELRVTALRRDGRRHALRPDTEVCRFTSGSTGHPHCIEFSGSAVSQAAVNWAAGTGLRSDDRIACFAALSNGLAFNTSLLAAFHVGASLHLTRGLPTGAHVSRVLERTAATWLVGFPALYEAAVRRGLDRSVFDRVRIAISSGAPLRPETRAAFTELTGVRISNYYGVAETGPLTFDPHPGAAAADDGADGAALGTLLPGVVMEAGGEAPAEIRVRSASMGSGYLNAPGLFEARVGADGLYRTGDHGVLRGRELFLTGRTSRMINFGGRKVDPVEVGNVLRLLPAVRDAVVFEVTDRHGSPAVAAAVVAEPGLDVPALRAHCRTSLAEYKVPGFFRLVDEIPANAIGKPSLDGLRRLVGADDHG</sequence>
<keyword evidence="5" id="KW-1185">Reference proteome</keyword>
<dbReference type="PANTHER" id="PTHR43201:SF8">
    <property type="entry name" value="ACYL-COA SYNTHETASE FAMILY MEMBER 3"/>
    <property type="match status" value="1"/>
</dbReference>
<dbReference type="SUPFAM" id="SSF56801">
    <property type="entry name" value="Acetyl-CoA synthetase-like"/>
    <property type="match status" value="1"/>
</dbReference>
<accession>A0ABU7PIS2</accession>
<reference evidence="4 5" key="1">
    <citation type="submission" date="2023-12" db="EMBL/GenBank/DDBJ databases">
        <title>Streptomyces sp. V4-01.</title>
        <authorList>
            <person name="Somphong A."/>
            <person name="Phongsopitanun W."/>
        </authorList>
    </citation>
    <scope>NUCLEOTIDE SEQUENCE [LARGE SCALE GENOMIC DNA]</scope>
    <source>
        <strain evidence="4 5">V4-01</strain>
    </source>
</reference>
<comment type="caution">
    <text evidence="4">The sequence shown here is derived from an EMBL/GenBank/DDBJ whole genome shotgun (WGS) entry which is preliminary data.</text>
</comment>
<feature type="domain" description="AMP-dependent synthetase/ligase" evidence="2">
    <location>
        <begin position="13"/>
        <end position="349"/>
    </location>
</feature>
<evidence type="ECO:0000313" key="5">
    <source>
        <dbReference type="Proteomes" id="UP001344658"/>
    </source>
</evidence>
<comment type="similarity">
    <text evidence="1">Belongs to the ATP-dependent AMP-binding enzyme family.</text>
</comment>
<dbReference type="InterPro" id="IPR000873">
    <property type="entry name" value="AMP-dep_synth/lig_dom"/>
</dbReference>
<dbReference type="Proteomes" id="UP001344658">
    <property type="component" value="Unassembled WGS sequence"/>
</dbReference>